<dbReference type="AlphaFoldDB" id="A0A1T5M0F8"/>
<dbReference type="STRING" id="36842.SAMN02194393_03637"/>
<dbReference type="GO" id="GO:0016625">
    <property type="term" value="F:oxidoreductase activity, acting on the aldehyde or oxo group of donors, iron-sulfur protein as acceptor"/>
    <property type="evidence" value="ECO:0007669"/>
    <property type="project" value="InterPro"/>
</dbReference>
<evidence type="ECO:0000313" key="11">
    <source>
        <dbReference type="Proteomes" id="UP000190285"/>
    </source>
</evidence>
<organism evidence="10 11">
    <name type="scientific">Maledivibacter halophilus</name>
    <dbReference type="NCBI Taxonomy" id="36842"/>
    <lineage>
        <taxon>Bacteria</taxon>
        <taxon>Bacillati</taxon>
        <taxon>Bacillota</taxon>
        <taxon>Clostridia</taxon>
        <taxon>Peptostreptococcales</taxon>
        <taxon>Caminicellaceae</taxon>
        <taxon>Maledivibacter</taxon>
    </lineage>
</organism>
<keyword evidence="11" id="KW-1185">Reference proteome</keyword>
<dbReference type="SUPFAM" id="SSF48310">
    <property type="entry name" value="Aldehyde ferredoxin oxidoreductase, C-terminal domains"/>
    <property type="match status" value="1"/>
</dbReference>
<evidence type="ECO:0000259" key="9">
    <source>
        <dbReference type="SMART" id="SM00790"/>
    </source>
</evidence>
<dbReference type="InterPro" id="IPR036503">
    <property type="entry name" value="Ald_Fedxn_OxRdtase_N_sf"/>
</dbReference>
<dbReference type="InterPro" id="IPR036021">
    <property type="entry name" value="Tungsten_al_ferr_oxy-like_C"/>
</dbReference>
<keyword evidence="3" id="KW-0004">4Fe-4S</keyword>
<protein>
    <submittedName>
        <fullName evidence="10">Aldehyde:ferredoxin oxidoreductase</fullName>
    </submittedName>
</protein>
<dbReference type="GO" id="GO:0051539">
    <property type="term" value="F:4 iron, 4 sulfur cluster binding"/>
    <property type="evidence" value="ECO:0007669"/>
    <property type="project" value="UniProtKB-KW"/>
</dbReference>
<keyword evidence="5" id="KW-0560">Oxidoreductase</keyword>
<evidence type="ECO:0000256" key="8">
    <source>
        <dbReference type="ARBA" id="ARBA00049934"/>
    </source>
</evidence>
<feature type="domain" description="Aldehyde ferredoxin oxidoreductase N-terminal" evidence="9">
    <location>
        <begin position="14"/>
        <end position="218"/>
    </location>
</feature>
<evidence type="ECO:0000256" key="7">
    <source>
        <dbReference type="ARBA" id="ARBA00023014"/>
    </source>
</evidence>
<reference evidence="10 11" key="1">
    <citation type="submission" date="2017-02" db="EMBL/GenBank/DDBJ databases">
        <authorList>
            <person name="Peterson S.W."/>
        </authorList>
    </citation>
    <scope>NUCLEOTIDE SEQUENCE [LARGE SCALE GENOMIC DNA]</scope>
    <source>
        <strain evidence="10 11">M1</strain>
    </source>
</reference>
<evidence type="ECO:0000256" key="3">
    <source>
        <dbReference type="ARBA" id="ARBA00022485"/>
    </source>
</evidence>
<dbReference type="RefSeq" id="WP_079493492.1">
    <property type="nucleotide sequence ID" value="NZ_FUZT01000009.1"/>
</dbReference>
<dbReference type="InterPro" id="IPR051919">
    <property type="entry name" value="W-dependent_AOR"/>
</dbReference>
<dbReference type="Gene3D" id="3.60.9.10">
    <property type="entry name" value="Aldehyde ferredoxin oxidoreductase, N-terminal domain"/>
    <property type="match status" value="1"/>
</dbReference>
<dbReference type="Proteomes" id="UP000190285">
    <property type="component" value="Unassembled WGS sequence"/>
</dbReference>
<dbReference type="GO" id="GO:0046872">
    <property type="term" value="F:metal ion binding"/>
    <property type="evidence" value="ECO:0007669"/>
    <property type="project" value="UniProtKB-KW"/>
</dbReference>
<evidence type="ECO:0000256" key="2">
    <source>
        <dbReference type="ARBA" id="ARBA00011032"/>
    </source>
</evidence>
<dbReference type="InterPro" id="IPR001203">
    <property type="entry name" value="OxRdtase_Ald_Fedxn_C"/>
</dbReference>
<dbReference type="OrthoDB" id="9763894at2"/>
<dbReference type="PANTHER" id="PTHR30038:SF7">
    <property type="entry name" value="TUNGSTEN-CONTAINING GLYCERALDEHYDE-3-PHOSPHATE:FERREDOXIN OXIDOREDUCTASE"/>
    <property type="match status" value="1"/>
</dbReference>
<keyword evidence="6" id="KW-0408">Iron</keyword>
<gene>
    <name evidence="10" type="ORF">SAMN02194393_03637</name>
</gene>
<dbReference type="SUPFAM" id="SSF56228">
    <property type="entry name" value="Aldehyde ferredoxin oxidoreductase, N-terminal domain"/>
    <property type="match status" value="1"/>
</dbReference>
<dbReference type="InterPro" id="IPR013984">
    <property type="entry name" value="Ald_Fedxn_OxRdtase_dom2"/>
</dbReference>
<comment type="cofactor">
    <cofactor evidence="1">
        <name>[4Fe-4S] cluster</name>
        <dbReference type="ChEBI" id="CHEBI:49883"/>
    </cofactor>
</comment>
<dbReference type="GO" id="GO:0009055">
    <property type="term" value="F:electron transfer activity"/>
    <property type="evidence" value="ECO:0007669"/>
    <property type="project" value="InterPro"/>
</dbReference>
<dbReference type="Gene3D" id="1.10.599.10">
    <property type="entry name" value="Aldehyde Ferredoxin Oxidoreductase Protein, subunit A, domain 3"/>
    <property type="match status" value="1"/>
</dbReference>
<evidence type="ECO:0000313" key="10">
    <source>
        <dbReference type="EMBL" id="SKC81613.1"/>
    </source>
</evidence>
<dbReference type="Pfam" id="PF02730">
    <property type="entry name" value="AFOR_N"/>
    <property type="match status" value="1"/>
</dbReference>
<dbReference type="Pfam" id="PF01314">
    <property type="entry name" value="AFOR_C"/>
    <property type="match status" value="1"/>
</dbReference>
<sequence>MVDKNKVNNIIYGYQGKWLGVDLTSGVLKDQIFEEEVLKKFLGSSALGTKILYEETGPETKPLGPDNVLIFASGFFNNTRCLLGGRYQVISKSPLTEGFGEGNSGGTFGPMLKKAGYDGVIIKGRAEKPVFLSIIDGVAQIEDAKELWGLDTFITSEKLQKKYGSKAVVSCIGQGGENLVKYASIMNDGPEARCIGRSGMGAVMGSKNLKALVVYGSKKSNILYEEELIEDIKNISKKLGKDLKEHPFRKYGTPFAYAGSLATGDLPIKNWQLGAYEGMNELSASAIERKMEIKPYFCSQCILGCGITVHVKEGKYASIKTGGPEYETLGMLGANLLITDPQAVQYGNELCNRYGIDTISCGSTIAWAIEAFEYGYITKNETQGLELRWGDSDMMIELIERIVFRRDIGDILAEGSYRASQAIGNNSEAFAVHVRGLDLPAHDPRAHVSSAVAYVTTPRGACHQAGAHSSNSKPNAIETVRWSKEMVPGKPENVGSWVAELQNAMNMADSLGACKFSGLVLGGSPISKHAEWINLITGWNMTPTDIAEVGERIHNLKWLYNYRCGTTRKDLAMPTRISTRKRGEGVNGNELPAIDIMLSDYFYQRGWSEFGIPLPETLEKLKIIEYMPENYTAGPKLSKG</sequence>
<dbReference type="PANTHER" id="PTHR30038">
    <property type="entry name" value="ALDEHYDE FERREDOXIN OXIDOREDUCTASE"/>
    <property type="match status" value="1"/>
</dbReference>
<evidence type="ECO:0000256" key="6">
    <source>
        <dbReference type="ARBA" id="ARBA00023004"/>
    </source>
</evidence>
<proteinExistence type="inferred from homology"/>
<dbReference type="InterPro" id="IPR013983">
    <property type="entry name" value="Ald_Fedxn_OxRdtase_N"/>
</dbReference>
<keyword evidence="7" id="KW-0411">Iron-sulfur</keyword>
<dbReference type="SMART" id="SM00790">
    <property type="entry name" value="AFOR_N"/>
    <property type="match status" value="1"/>
</dbReference>
<name>A0A1T5M0F8_9FIRM</name>
<keyword evidence="4" id="KW-0479">Metal-binding</keyword>
<dbReference type="EMBL" id="FUZT01000009">
    <property type="protein sequence ID" value="SKC81613.1"/>
    <property type="molecule type" value="Genomic_DNA"/>
</dbReference>
<evidence type="ECO:0000256" key="5">
    <source>
        <dbReference type="ARBA" id="ARBA00023002"/>
    </source>
</evidence>
<accession>A0A1T5M0F8</accession>
<dbReference type="Gene3D" id="1.10.569.10">
    <property type="entry name" value="Aldehyde Ferredoxin Oxidoreductase Protein, subunit A, domain 2"/>
    <property type="match status" value="1"/>
</dbReference>
<comment type="similarity">
    <text evidence="2">Belongs to the AOR/FOR family.</text>
</comment>
<dbReference type="InterPro" id="IPR013985">
    <property type="entry name" value="Ald_Fedxn_OxRdtase_dom3"/>
</dbReference>
<comment type="cofactor">
    <cofactor evidence="8">
        <name>tungstopterin</name>
        <dbReference type="ChEBI" id="CHEBI:30402"/>
    </cofactor>
</comment>
<evidence type="ECO:0000256" key="1">
    <source>
        <dbReference type="ARBA" id="ARBA00001966"/>
    </source>
</evidence>
<evidence type="ECO:0000256" key="4">
    <source>
        <dbReference type="ARBA" id="ARBA00022723"/>
    </source>
</evidence>